<dbReference type="CDD" id="cd19177">
    <property type="entry name" value="SET_SETD4"/>
    <property type="match status" value="1"/>
</dbReference>
<keyword evidence="2" id="KW-0808">Transferase</keyword>
<dbReference type="Gene3D" id="3.90.1410.10">
    <property type="entry name" value="set domain protein methyltransferase, domain 1"/>
    <property type="match status" value="1"/>
</dbReference>
<dbReference type="InterPro" id="IPR036464">
    <property type="entry name" value="Rubisco_LSMT_subst-bd_sf"/>
</dbReference>
<dbReference type="InterPro" id="IPR001214">
    <property type="entry name" value="SET_dom"/>
</dbReference>
<dbReference type="Proteomes" id="UP000504632">
    <property type="component" value="Chromosome 7"/>
</dbReference>
<evidence type="ECO:0000256" key="4">
    <source>
        <dbReference type="SAM" id="MobiDB-lite"/>
    </source>
</evidence>
<dbReference type="GeneID" id="115817456"/>
<dbReference type="PROSITE" id="PS50280">
    <property type="entry name" value="SET"/>
    <property type="match status" value="1"/>
</dbReference>
<dbReference type="Pfam" id="PF00856">
    <property type="entry name" value="SET"/>
    <property type="match status" value="1"/>
</dbReference>
<dbReference type="GO" id="GO:0032259">
    <property type="term" value="P:methylation"/>
    <property type="evidence" value="ECO:0007669"/>
    <property type="project" value="UniProtKB-KW"/>
</dbReference>
<dbReference type="RefSeq" id="XP_030636620.1">
    <property type="nucleotide sequence ID" value="XM_030780760.1"/>
</dbReference>
<feature type="region of interest" description="Disordered" evidence="4">
    <location>
        <begin position="1"/>
        <end position="20"/>
    </location>
</feature>
<dbReference type="CTD" id="54093"/>
<dbReference type="InterPro" id="IPR016852">
    <property type="entry name" value="SET_MeTrfase"/>
</dbReference>
<dbReference type="GO" id="GO:0016279">
    <property type="term" value="F:protein-lysine N-methyltransferase activity"/>
    <property type="evidence" value="ECO:0007669"/>
    <property type="project" value="InterPro"/>
</dbReference>
<dbReference type="InterPro" id="IPR050600">
    <property type="entry name" value="SETD3_SETD6_MTase"/>
</dbReference>
<keyword evidence="3" id="KW-0949">S-adenosyl-L-methionine</keyword>
<dbReference type="InParanoid" id="A0A6J2VU68"/>
<dbReference type="InterPro" id="IPR015353">
    <property type="entry name" value="Rubisco_LSMT_subst-bd"/>
</dbReference>
<sequence length="451" mass="52139">MRKRTGRRARKKRRKREKGVQTVSLAHESQFVDLRKWLKERGFTSQCLIPARFPDTGRGLMTTQAIKANDLIISLPEKCLLTTNTVLGSYMGEYIKRWHPPVSPLLALCSFLIAERHFGDESQWKPYIGALPKSYTCPVYFPSDVTELLPAGLRRKAEEQREQFREFYSSSLAFLRSLRPLFAQPAEEIFTQDALRWAWCSVNTRTVYMEHPRRECLSRDTDVYALAPYLDLLNHSPDVQVEAGFNKFTQCYEIRSIQGCPRFQQVFICYGPHDNQRLLLEYGFVAPGNPHRVAYVDPGVLKLCLKRDDKQLAQKLLFLRDNKFLENLTFGADGPSWRLMTALRLLSLKPEQYSSWKNVLLGAAVSHDREEWCIEMAHKLCRYLTEDTTKALEQLSRLKQGATQAHLEQLGVVETLRREEQGILGHSQQVLHSLRQQLLPCRRSDTPGEEH</sequence>
<evidence type="ECO:0000259" key="5">
    <source>
        <dbReference type="PROSITE" id="PS50280"/>
    </source>
</evidence>
<organism evidence="6 7">
    <name type="scientific">Chanos chanos</name>
    <name type="common">Milkfish</name>
    <name type="synonym">Mugil chanos</name>
    <dbReference type="NCBI Taxonomy" id="29144"/>
    <lineage>
        <taxon>Eukaryota</taxon>
        <taxon>Metazoa</taxon>
        <taxon>Chordata</taxon>
        <taxon>Craniata</taxon>
        <taxon>Vertebrata</taxon>
        <taxon>Euteleostomi</taxon>
        <taxon>Actinopterygii</taxon>
        <taxon>Neopterygii</taxon>
        <taxon>Teleostei</taxon>
        <taxon>Ostariophysi</taxon>
        <taxon>Gonorynchiformes</taxon>
        <taxon>Chanidae</taxon>
        <taxon>Chanos</taxon>
    </lineage>
</organism>
<dbReference type="Pfam" id="PF09273">
    <property type="entry name" value="Rubis-subs-bind"/>
    <property type="match status" value="1"/>
</dbReference>
<evidence type="ECO:0000256" key="2">
    <source>
        <dbReference type="ARBA" id="ARBA00022679"/>
    </source>
</evidence>
<evidence type="ECO:0000313" key="7">
    <source>
        <dbReference type="RefSeq" id="XP_030636620.1"/>
    </source>
</evidence>
<dbReference type="PANTHER" id="PTHR13271:SF151">
    <property type="entry name" value="SET DOMAIN-CONTAINING PROTEIN 4"/>
    <property type="match status" value="1"/>
</dbReference>
<dbReference type="PANTHER" id="PTHR13271">
    <property type="entry name" value="UNCHARACTERIZED PUTATIVE METHYLTRANSFERASE"/>
    <property type="match status" value="1"/>
</dbReference>
<dbReference type="InterPro" id="IPR044429">
    <property type="entry name" value="SETD4_SET"/>
</dbReference>
<name>A0A6J2VU68_CHACN</name>
<evidence type="ECO:0000256" key="3">
    <source>
        <dbReference type="ARBA" id="ARBA00022691"/>
    </source>
</evidence>
<evidence type="ECO:0000313" key="6">
    <source>
        <dbReference type="Proteomes" id="UP000504632"/>
    </source>
</evidence>
<accession>A0A6J2VU68</accession>
<dbReference type="SUPFAM" id="SSF82199">
    <property type="entry name" value="SET domain"/>
    <property type="match status" value="1"/>
</dbReference>
<dbReference type="FunFam" id="3.90.1410.10:FF:000002">
    <property type="entry name" value="SET domain-containing protein 4 isoform X1"/>
    <property type="match status" value="1"/>
</dbReference>
<feature type="compositionally biased region" description="Basic residues" evidence="4">
    <location>
        <begin position="1"/>
        <end position="17"/>
    </location>
</feature>
<keyword evidence="6" id="KW-1185">Reference proteome</keyword>
<dbReference type="OrthoDB" id="341421at2759"/>
<dbReference type="InterPro" id="IPR046341">
    <property type="entry name" value="SET_dom_sf"/>
</dbReference>
<keyword evidence="1" id="KW-0489">Methyltransferase</keyword>
<dbReference type="Gene3D" id="3.90.1420.10">
    <property type="entry name" value="Rubisco LSMT, substrate-binding domain"/>
    <property type="match status" value="1"/>
</dbReference>
<dbReference type="AlphaFoldDB" id="A0A6J2VU68"/>
<protein>
    <submittedName>
        <fullName evidence="7">SET domain-containing protein 4</fullName>
    </submittedName>
</protein>
<dbReference type="PIRSF" id="PIRSF027158">
    <property type="entry name" value="Lys_MTase_YDR198C_prd"/>
    <property type="match status" value="1"/>
</dbReference>
<reference evidence="7" key="1">
    <citation type="submission" date="2025-08" db="UniProtKB">
        <authorList>
            <consortium name="RefSeq"/>
        </authorList>
    </citation>
    <scope>IDENTIFICATION</scope>
</reference>
<gene>
    <name evidence="7" type="primary">setd4</name>
</gene>
<proteinExistence type="predicted"/>
<feature type="domain" description="SET" evidence="5">
    <location>
        <begin position="46"/>
        <end position="271"/>
    </location>
</feature>
<evidence type="ECO:0000256" key="1">
    <source>
        <dbReference type="ARBA" id="ARBA00022603"/>
    </source>
</evidence>